<evidence type="ECO:0000256" key="1">
    <source>
        <dbReference type="SAM" id="MobiDB-lite"/>
    </source>
</evidence>
<name>A0A8S1GZX2_9PELO</name>
<keyword evidence="3" id="KW-1185">Reference proteome</keyword>
<dbReference type="AlphaFoldDB" id="A0A8S1GZX2"/>
<proteinExistence type="predicted"/>
<reference evidence="2" key="1">
    <citation type="submission" date="2020-10" db="EMBL/GenBank/DDBJ databases">
        <authorList>
            <person name="Kikuchi T."/>
        </authorList>
    </citation>
    <scope>NUCLEOTIDE SEQUENCE</scope>
    <source>
        <strain evidence="2">NKZ352</strain>
    </source>
</reference>
<evidence type="ECO:0000313" key="3">
    <source>
        <dbReference type="Proteomes" id="UP000835052"/>
    </source>
</evidence>
<organism evidence="2 3">
    <name type="scientific">Caenorhabditis auriculariae</name>
    <dbReference type="NCBI Taxonomy" id="2777116"/>
    <lineage>
        <taxon>Eukaryota</taxon>
        <taxon>Metazoa</taxon>
        <taxon>Ecdysozoa</taxon>
        <taxon>Nematoda</taxon>
        <taxon>Chromadorea</taxon>
        <taxon>Rhabditida</taxon>
        <taxon>Rhabditina</taxon>
        <taxon>Rhabditomorpha</taxon>
        <taxon>Rhabditoidea</taxon>
        <taxon>Rhabditidae</taxon>
        <taxon>Peloderinae</taxon>
        <taxon>Caenorhabditis</taxon>
    </lineage>
</organism>
<dbReference type="EMBL" id="CAJGYM010000009">
    <property type="protein sequence ID" value="CAD6188677.1"/>
    <property type="molecule type" value="Genomic_DNA"/>
</dbReference>
<evidence type="ECO:0000313" key="2">
    <source>
        <dbReference type="EMBL" id="CAD6188677.1"/>
    </source>
</evidence>
<dbReference type="Proteomes" id="UP000835052">
    <property type="component" value="Unassembled WGS sequence"/>
</dbReference>
<gene>
    <name evidence="2" type="ORF">CAUJ_LOCUS4596</name>
</gene>
<comment type="caution">
    <text evidence="2">The sequence shown here is derived from an EMBL/GenBank/DDBJ whole genome shotgun (WGS) entry which is preliminary data.</text>
</comment>
<protein>
    <submittedName>
        <fullName evidence="2">Uncharacterized protein</fullName>
    </submittedName>
</protein>
<feature type="compositionally biased region" description="Basic and acidic residues" evidence="1">
    <location>
        <begin position="66"/>
        <end position="83"/>
    </location>
</feature>
<accession>A0A8S1GZX2</accession>
<sequence>MIRNSDVCSERTFGKTPGARSYKISLCQAEYGQQQNIQAEKGPLLGNEGGATNEKHQQTAFPQPRRRSDDAERWQCTRRENKLPESASTPEGLDAFAKNTRAQCFGEKYYTRNLDTNWNGLV</sequence>
<feature type="region of interest" description="Disordered" evidence="1">
    <location>
        <begin position="38"/>
        <end position="94"/>
    </location>
</feature>